<dbReference type="EMBL" id="DXFQ01000133">
    <property type="protein sequence ID" value="HIX20357.1"/>
    <property type="molecule type" value="Genomic_DNA"/>
</dbReference>
<evidence type="ECO:0000313" key="2">
    <source>
        <dbReference type="EMBL" id="HIX20357.1"/>
    </source>
</evidence>
<accession>A0A9D1VBX2</accession>
<name>A0A9D1VBX2_9BACT</name>
<feature type="domain" description="Calcineurin-like phosphoesterase" evidence="1">
    <location>
        <begin position="26"/>
        <end position="230"/>
    </location>
</feature>
<evidence type="ECO:0000259" key="1">
    <source>
        <dbReference type="Pfam" id="PF00149"/>
    </source>
</evidence>
<evidence type="ECO:0000313" key="3">
    <source>
        <dbReference type="Proteomes" id="UP000823964"/>
    </source>
</evidence>
<dbReference type="GO" id="GO:0016787">
    <property type="term" value="F:hydrolase activity"/>
    <property type="evidence" value="ECO:0007669"/>
    <property type="project" value="InterPro"/>
</dbReference>
<sequence length="271" mass="31145">MSNQTPEPGSDAIITPDVPPGALLRFISDLHLGHERSEVKSVAALAPIISGADVLVVAGDLAETRNCPWRQRALELREDFRALCARMGVRLIELSGNHDPDVRPLLARFYGGEVVAMHGHALFKEVAPWSWEYLRNRDACRRLIAQYPKLESDLTERLELSRAVSLATTPIMRRDGIRNRWLRGFMHCFWPPLRPWNIIRAWTTCGKRAREFAERFLPDCRILITGHFHRSGHWNYGRLNIYNTGACFRHARPYLVDVRNGRVISYRRATQ</sequence>
<proteinExistence type="predicted"/>
<dbReference type="InterPro" id="IPR004843">
    <property type="entry name" value="Calcineurin-like_PHP"/>
</dbReference>
<gene>
    <name evidence="2" type="ORF">H9862_07135</name>
</gene>
<organism evidence="2 3">
    <name type="scientific">Candidatus Akkermansia intestinigallinarum</name>
    <dbReference type="NCBI Taxonomy" id="2838431"/>
    <lineage>
        <taxon>Bacteria</taxon>
        <taxon>Pseudomonadati</taxon>
        <taxon>Verrucomicrobiota</taxon>
        <taxon>Verrucomicrobiia</taxon>
        <taxon>Verrucomicrobiales</taxon>
        <taxon>Akkermansiaceae</taxon>
        <taxon>Akkermansia</taxon>
    </lineage>
</organism>
<dbReference type="Proteomes" id="UP000823964">
    <property type="component" value="Unassembled WGS sequence"/>
</dbReference>
<reference evidence="2" key="1">
    <citation type="journal article" date="2021" name="PeerJ">
        <title>Extensive microbial diversity within the chicken gut microbiome revealed by metagenomics and culture.</title>
        <authorList>
            <person name="Gilroy R."/>
            <person name="Ravi A."/>
            <person name="Getino M."/>
            <person name="Pursley I."/>
            <person name="Horton D.L."/>
            <person name="Alikhan N.F."/>
            <person name="Baker D."/>
            <person name="Gharbi K."/>
            <person name="Hall N."/>
            <person name="Watson M."/>
            <person name="Adriaenssens E.M."/>
            <person name="Foster-Nyarko E."/>
            <person name="Jarju S."/>
            <person name="Secka A."/>
            <person name="Antonio M."/>
            <person name="Oren A."/>
            <person name="Chaudhuri R.R."/>
            <person name="La Ragione R."/>
            <person name="Hildebrand F."/>
            <person name="Pallen M.J."/>
        </authorList>
    </citation>
    <scope>NUCLEOTIDE SEQUENCE</scope>
    <source>
        <strain evidence="2">14975</strain>
    </source>
</reference>
<dbReference type="Pfam" id="PF00149">
    <property type="entry name" value="Metallophos"/>
    <property type="match status" value="1"/>
</dbReference>
<dbReference type="InterPro" id="IPR029052">
    <property type="entry name" value="Metallo-depent_PP-like"/>
</dbReference>
<dbReference type="SUPFAM" id="SSF56300">
    <property type="entry name" value="Metallo-dependent phosphatases"/>
    <property type="match status" value="1"/>
</dbReference>
<comment type="caution">
    <text evidence="2">The sequence shown here is derived from an EMBL/GenBank/DDBJ whole genome shotgun (WGS) entry which is preliminary data.</text>
</comment>
<dbReference type="Gene3D" id="3.60.21.10">
    <property type="match status" value="1"/>
</dbReference>
<protein>
    <recommendedName>
        <fullName evidence="1">Calcineurin-like phosphoesterase domain-containing protein</fullName>
    </recommendedName>
</protein>
<dbReference type="AlphaFoldDB" id="A0A9D1VBX2"/>
<reference evidence="2" key="2">
    <citation type="submission" date="2021-04" db="EMBL/GenBank/DDBJ databases">
        <authorList>
            <person name="Gilroy R."/>
        </authorList>
    </citation>
    <scope>NUCLEOTIDE SEQUENCE</scope>
    <source>
        <strain evidence="2">14975</strain>
    </source>
</reference>